<dbReference type="InterPro" id="IPR005583">
    <property type="entry name" value="YaaA"/>
</dbReference>
<accession>A0A1H9P0U7</accession>
<dbReference type="Proteomes" id="UP000198929">
    <property type="component" value="Unassembled WGS sequence"/>
</dbReference>
<keyword evidence="3" id="KW-1185">Reference proteome</keyword>
<name>A0A1H9P0U7_9CORY</name>
<dbReference type="GO" id="GO:0005829">
    <property type="term" value="C:cytosol"/>
    <property type="evidence" value="ECO:0007669"/>
    <property type="project" value="TreeGrafter"/>
</dbReference>
<evidence type="ECO:0000313" key="2">
    <source>
        <dbReference type="EMBL" id="SER41856.1"/>
    </source>
</evidence>
<dbReference type="Pfam" id="PF03883">
    <property type="entry name" value="H2O2_YaaD"/>
    <property type="match status" value="1"/>
</dbReference>
<sequence length="247" mass="26535">MLIVLPPSETKAPGGESDPMDVSFPTLDPVREEIIADLAALPVDAQLAALKISERQRAEAEANLTLATAPVMPAIYRYTGVLYDALQADSLSDEALKRLTIGSALFGVVRADDMIPKYRLSAGSKIPRVSSFVGDTAEVPTMKARWRTLITEALQETGGFIVDLRSGPYQQLGKVPEAMTVRVEAVQPDGSRKVVSHFNKFYKGELARLLASAPRNADSIEGVADIAEESGLNVEVTGSELTLVVKP</sequence>
<protein>
    <submittedName>
        <fullName evidence="2">Uncharacterized protein</fullName>
    </submittedName>
</protein>
<dbReference type="AlphaFoldDB" id="A0A1H9P0U7"/>
<evidence type="ECO:0000313" key="3">
    <source>
        <dbReference type="Proteomes" id="UP000198929"/>
    </source>
</evidence>
<organism evidence="2 3">
    <name type="scientific">Corynebacterium cystitidis DSM 20524</name>
    <dbReference type="NCBI Taxonomy" id="1121357"/>
    <lineage>
        <taxon>Bacteria</taxon>
        <taxon>Bacillati</taxon>
        <taxon>Actinomycetota</taxon>
        <taxon>Actinomycetes</taxon>
        <taxon>Mycobacteriales</taxon>
        <taxon>Corynebacteriaceae</taxon>
        <taxon>Corynebacterium</taxon>
    </lineage>
</organism>
<dbReference type="RefSeq" id="WP_092254830.1">
    <property type="nucleotide sequence ID" value="NZ_CP047199.1"/>
</dbReference>
<dbReference type="PANTHER" id="PTHR30283:SF4">
    <property type="entry name" value="PEROXIDE STRESS RESISTANCE PROTEIN YAAA"/>
    <property type="match status" value="1"/>
</dbReference>
<dbReference type="STRING" id="1121357.SAMN05661109_00176"/>
<dbReference type="GO" id="GO:0033194">
    <property type="term" value="P:response to hydroperoxide"/>
    <property type="evidence" value="ECO:0007669"/>
    <property type="project" value="TreeGrafter"/>
</dbReference>
<dbReference type="PANTHER" id="PTHR30283">
    <property type="entry name" value="PEROXIDE STRESS RESPONSE PROTEIN YAAA"/>
    <property type="match status" value="1"/>
</dbReference>
<evidence type="ECO:0000256" key="1">
    <source>
        <dbReference type="SAM" id="MobiDB-lite"/>
    </source>
</evidence>
<dbReference type="EMBL" id="FOGQ01000001">
    <property type="protein sequence ID" value="SER41856.1"/>
    <property type="molecule type" value="Genomic_DNA"/>
</dbReference>
<proteinExistence type="predicted"/>
<gene>
    <name evidence="2" type="ORF">SAMN05661109_00176</name>
</gene>
<reference evidence="3" key="1">
    <citation type="submission" date="2016-10" db="EMBL/GenBank/DDBJ databases">
        <authorList>
            <person name="Varghese N."/>
            <person name="Submissions S."/>
        </authorList>
    </citation>
    <scope>NUCLEOTIDE SEQUENCE [LARGE SCALE GENOMIC DNA]</scope>
    <source>
        <strain evidence="3">DSM 20524</strain>
    </source>
</reference>
<dbReference type="NCBIfam" id="NF002546">
    <property type="entry name" value="PRK02101.2-4"/>
    <property type="match status" value="1"/>
</dbReference>
<feature type="region of interest" description="Disordered" evidence="1">
    <location>
        <begin position="1"/>
        <end position="21"/>
    </location>
</feature>